<dbReference type="Proteomes" id="UP000005522">
    <property type="component" value="Chromosome"/>
</dbReference>
<evidence type="ECO:0000256" key="4">
    <source>
        <dbReference type="ARBA" id="ARBA00023306"/>
    </source>
</evidence>
<dbReference type="GO" id="GO:0051301">
    <property type="term" value="P:cell division"/>
    <property type="evidence" value="ECO:0007669"/>
    <property type="project" value="UniProtKB-KW"/>
</dbReference>
<dbReference type="EMBL" id="CP005986">
    <property type="protein sequence ID" value="AIA53898.1"/>
    <property type="molecule type" value="Genomic_DNA"/>
</dbReference>
<dbReference type="GO" id="GO:0032955">
    <property type="term" value="P:regulation of division septum assembly"/>
    <property type="evidence" value="ECO:0007669"/>
    <property type="project" value="InterPro"/>
</dbReference>
<evidence type="ECO:0000313" key="8">
    <source>
        <dbReference type="Proteomes" id="UP000005522"/>
    </source>
</evidence>
<proteinExistence type="inferred from homology"/>
<dbReference type="HAMAP" id="MF_00262">
    <property type="entry name" value="MinE"/>
    <property type="match status" value="1"/>
</dbReference>
<dbReference type="Gene3D" id="3.30.1070.10">
    <property type="entry name" value="Cell division topological specificity factor MinE"/>
    <property type="match status" value="1"/>
</dbReference>
<dbReference type="NCBIfam" id="TIGR01215">
    <property type="entry name" value="minE"/>
    <property type="match status" value="1"/>
</dbReference>
<name>A0A059ZQT9_ACICK</name>
<dbReference type="GeneID" id="92930076"/>
<dbReference type="FunFam" id="3.30.1070.10:FF:000001">
    <property type="entry name" value="Cell division topological specificity factor"/>
    <property type="match status" value="1"/>
</dbReference>
<dbReference type="Pfam" id="PF03776">
    <property type="entry name" value="MinE"/>
    <property type="match status" value="1"/>
</dbReference>
<dbReference type="InterPro" id="IPR036707">
    <property type="entry name" value="MinE_sf"/>
</dbReference>
<dbReference type="HOGENOM" id="CLU_137929_2_1_6"/>
<dbReference type="KEGG" id="acz:Acaty_c0006"/>
<accession>A0A059ZQT9</accession>
<evidence type="ECO:0000256" key="5">
    <source>
        <dbReference type="ARBA" id="ARBA00025265"/>
    </source>
</evidence>
<dbReference type="AlphaFoldDB" id="A0A059ZQT9"/>
<evidence type="ECO:0000256" key="3">
    <source>
        <dbReference type="ARBA" id="ARBA00022618"/>
    </source>
</evidence>
<sequence length="89" mass="10241">MSFLDYFLGTRKKSAEVAKDRLRLILAHERSAGTQDFLPQMQEELLAVIAKYLPVERDRISVNLERRGDFEVLELNVLFPEKAGNAPKH</sequence>
<dbReference type="eggNOG" id="COG0851">
    <property type="taxonomic scope" value="Bacteria"/>
</dbReference>
<dbReference type="GO" id="GO:0042802">
    <property type="term" value="F:identical protein binding"/>
    <property type="evidence" value="ECO:0007669"/>
    <property type="project" value="UniProtKB-ARBA"/>
</dbReference>
<organism evidence="7 8">
    <name type="scientific">Acidithiobacillus caldus (strain ATCC 51756 / DSM 8584 / KU)</name>
    <dbReference type="NCBI Taxonomy" id="637389"/>
    <lineage>
        <taxon>Bacteria</taxon>
        <taxon>Pseudomonadati</taxon>
        <taxon>Pseudomonadota</taxon>
        <taxon>Acidithiobacillia</taxon>
        <taxon>Acidithiobacillales</taxon>
        <taxon>Acidithiobacillaceae</taxon>
        <taxon>Acidithiobacillus</taxon>
    </lineage>
</organism>
<evidence type="ECO:0000256" key="2">
    <source>
        <dbReference type="ARBA" id="ARBA00020112"/>
    </source>
</evidence>
<dbReference type="RefSeq" id="WP_004869641.1">
    <property type="nucleotide sequence ID" value="NZ_CP005986.1"/>
</dbReference>
<comment type="similarity">
    <text evidence="1 6">Belongs to the MinE family.</text>
</comment>
<protein>
    <recommendedName>
        <fullName evidence="2 6">Cell division topological specificity factor</fullName>
    </recommendedName>
</protein>
<gene>
    <name evidence="6" type="primary">minE</name>
    <name evidence="7" type="ORF">Acaty_c0006</name>
</gene>
<evidence type="ECO:0000313" key="7">
    <source>
        <dbReference type="EMBL" id="AIA53898.1"/>
    </source>
</evidence>
<dbReference type="SUPFAM" id="SSF55229">
    <property type="entry name" value="Cell division protein MinE topological specificity domain"/>
    <property type="match status" value="1"/>
</dbReference>
<evidence type="ECO:0000256" key="6">
    <source>
        <dbReference type="HAMAP-Rule" id="MF_00262"/>
    </source>
</evidence>
<dbReference type="NCBIfam" id="NF001422">
    <property type="entry name" value="PRK00296.1"/>
    <property type="match status" value="1"/>
</dbReference>
<comment type="function">
    <text evidence="5 6">Prevents the cell division inhibition by proteins MinC and MinD at internal division sites while permitting inhibition at polar sites. This ensures cell division at the proper site by restricting the formation of a division septum at the midpoint of the long axis of the cell.</text>
</comment>
<evidence type="ECO:0000256" key="1">
    <source>
        <dbReference type="ARBA" id="ARBA00008168"/>
    </source>
</evidence>
<keyword evidence="3 6" id="KW-0132">Cell division</keyword>
<keyword evidence="4 6" id="KW-0131">Cell cycle</keyword>
<dbReference type="InterPro" id="IPR005527">
    <property type="entry name" value="MinE"/>
</dbReference>
<reference evidence="7 8" key="1">
    <citation type="journal article" date="2009" name="J. Bacteriol.">
        <title>Draft genome sequence of the extremely acidophilic bacterium Acidithiobacillus caldus ATCC 51756 reveals metabolic versatility in the genus Acidithiobacillus.</title>
        <authorList>
            <person name="Valdes J."/>
            <person name="Quatrini R."/>
            <person name="Hallberg K."/>
            <person name="Dopson M."/>
            <person name="Valenzuela P.D."/>
            <person name="Holmes D.S."/>
        </authorList>
    </citation>
    <scope>NUCLEOTIDE SEQUENCE [LARGE SCALE GENOMIC DNA]</scope>
    <source>
        <strain evidence="8">ATCC 51756 / DSM 8584 / KU</strain>
    </source>
</reference>